<reference evidence="1 2" key="1">
    <citation type="submission" date="2018-12" db="EMBL/GenBank/DDBJ databases">
        <authorList>
            <person name="Feng G."/>
            <person name="Zhu H."/>
        </authorList>
    </citation>
    <scope>NUCLEOTIDE SEQUENCE [LARGE SCALE GENOMIC DNA]</scope>
    <source>
        <strain evidence="1 2">9PBR-2</strain>
    </source>
</reference>
<dbReference type="RefSeq" id="WP_125432190.1">
    <property type="nucleotide sequence ID" value="NZ_RWIS01000010.1"/>
</dbReference>
<proteinExistence type="predicted"/>
<keyword evidence="2" id="KW-1185">Reference proteome</keyword>
<dbReference type="EMBL" id="RWIS01000010">
    <property type="protein sequence ID" value="RSK30224.1"/>
    <property type="molecule type" value="Genomic_DNA"/>
</dbReference>
<gene>
    <name evidence="1" type="ORF">EI290_15355</name>
</gene>
<evidence type="ECO:0000313" key="1">
    <source>
        <dbReference type="EMBL" id="RSK30224.1"/>
    </source>
</evidence>
<comment type="caution">
    <text evidence="1">The sequence shown here is derived from an EMBL/GenBank/DDBJ whole genome shotgun (WGS) entry which is preliminary data.</text>
</comment>
<name>A0A3R9P7P4_9BACT</name>
<accession>A0A3R9P7P4</accession>
<evidence type="ECO:0008006" key="3">
    <source>
        <dbReference type="Google" id="ProtNLM"/>
    </source>
</evidence>
<dbReference type="OrthoDB" id="880556at2"/>
<dbReference type="Proteomes" id="UP000280066">
    <property type="component" value="Unassembled WGS sequence"/>
</dbReference>
<sequence length="140" mass="16334">MRWDWQGSITNSSFRAAFEHLVHYSRQQHVKRWLADVSNLPLVGIDEQGWLSEHWLPRFATLHIREVALVLPVSLHNQLVVESILADGRRHSRADIQFFSDVPAALDWLTNANETLVEHLQQEWQRRLQTVQLNQADQPA</sequence>
<organism evidence="1 2">
    <name type="scientific">Hymenobacter metallilatus</name>
    <dbReference type="NCBI Taxonomy" id="2493666"/>
    <lineage>
        <taxon>Bacteria</taxon>
        <taxon>Pseudomonadati</taxon>
        <taxon>Bacteroidota</taxon>
        <taxon>Cytophagia</taxon>
        <taxon>Cytophagales</taxon>
        <taxon>Hymenobacteraceae</taxon>
        <taxon>Hymenobacter</taxon>
    </lineage>
</organism>
<protein>
    <recommendedName>
        <fullName evidence="3">STAS/SEC14 domain-containing protein</fullName>
    </recommendedName>
</protein>
<evidence type="ECO:0000313" key="2">
    <source>
        <dbReference type="Proteomes" id="UP000280066"/>
    </source>
</evidence>
<dbReference type="AlphaFoldDB" id="A0A3R9P7P4"/>